<evidence type="ECO:0000313" key="1">
    <source>
        <dbReference type="EMBL" id="QPI16629.1"/>
    </source>
</evidence>
<name>A0A7S9XFT3_9VIRU</name>
<reference evidence="1" key="1">
    <citation type="submission" date="2020-08" db="EMBL/GenBank/DDBJ databases">
        <title>Bridging the membrane lipid divide: bacteria of the FCB group superphylum have the potential to synthesize archaeal ether lipids.</title>
        <authorList>
            <person name="Villanueva L."/>
            <person name="von Meijenfeldt F.A.B."/>
            <person name="Westbye A.B."/>
            <person name="Yadav S."/>
            <person name="Hopmans E.C."/>
            <person name="Dutilh B.E."/>
            <person name="Sinninghe Damste J.S."/>
        </authorList>
    </citation>
    <scope>NUCLEOTIDE SEQUENCE</scope>
    <source>
        <strain evidence="1">NIOZ-UU159</strain>
    </source>
</reference>
<accession>A0A7S9XFT3</accession>
<proteinExistence type="predicted"/>
<protein>
    <submittedName>
        <fullName evidence="1">Uncharacterized protein</fullName>
    </submittedName>
</protein>
<dbReference type="EMBL" id="MW030589">
    <property type="protein sequence ID" value="QPI16629.1"/>
    <property type="molecule type" value="Genomic_DNA"/>
</dbReference>
<organism evidence="1">
    <name type="scientific">Virus NIOZ-UU159</name>
    <dbReference type="NCBI Taxonomy" id="2763270"/>
    <lineage>
        <taxon>Viruses</taxon>
    </lineage>
</organism>
<sequence length="32" mass="3901">MYTFLDMFEYIYAIEKNETQVVKPKLTRVDVD</sequence>
<gene>
    <name evidence="1" type="ORF">NIOZUU159_00122</name>
</gene>